<proteinExistence type="predicted"/>
<dbReference type="PANTHER" id="PTHR46656:SF3">
    <property type="entry name" value="PUTATIVE-RELATED"/>
    <property type="match status" value="1"/>
</dbReference>
<evidence type="ECO:0000313" key="2">
    <source>
        <dbReference type="Proteomes" id="UP001316189"/>
    </source>
</evidence>
<dbReference type="EMBL" id="CP101988">
    <property type="protein sequence ID" value="UUI74516.1"/>
    <property type="molecule type" value="Genomic_DNA"/>
</dbReference>
<evidence type="ECO:0000313" key="1">
    <source>
        <dbReference type="EMBL" id="UUI74516.1"/>
    </source>
</evidence>
<dbReference type="CDD" id="cd01635">
    <property type="entry name" value="Glycosyltransferase_GTB-type"/>
    <property type="match status" value="1"/>
</dbReference>
<organism evidence="1 2">
    <name type="scientific">Cellulomonas chengniuliangii</name>
    <dbReference type="NCBI Taxonomy" id="2968084"/>
    <lineage>
        <taxon>Bacteria</taxon>
        <taxon>Bacillati</taxon>
        <taxon>Actinomycetota</taxon>
        <taxon>Actinomycetes</taxon>
        <taxon>Micrococcales</taxon>
        <taxon>Cellulomonadaceae</taxon>
        <taxon>Cellulomonas</taxon>
    </lineage>
</organism>
<protein>
    <submittedName>
        <fullName evidence="1">Glycosyltransferase</fullName>
    </submittedName>
</protein>
<dbReference type="Proteomes" id="UP001316189">
    <property type="component" value="Chromosome"/>
</dbReference>
<sequence length="785" mass="85748">MSRETAGAGLVMIESLLRHHPTATVHVLDVDDAMPEHLDSRVVVRSLDDQDLGSDAIRRAALALGRERLVEALRATLIGALLDEGTDRVLFLEPTSFILGDLSDLDTAARSHAVVAAPRVHGALPMDDRHPDDDDLRAAGLTTGSVFAVSQAARDFLRWWASRAIDGFAELPWLDHVLTRLPHVILRDPGVGVSAWSITTPTDSRDGALHLDGAPVRHISLAGFDARRPWLLDPRLARPRVLLSEHPALAELCRSYAAAVETSERQIDPDGPLRFASLGSGLPVHAQAGSTYRHALELSRRSMAPEPPVPFDPAAPDALREWLLEPDLDGGELRLSRYLMSIYRDRPDLAAALPGVPLTNSTQLVRWAADHGQGEAAYDPDLLDASVRAARELLPLRELPSPRSQRSAGVNVVGYLSGELGVGESARLMLDALDAANVPRSTTAISRKLQSRQRATYRASSGLRFDTTLLCVNADMTADVVSTVPELLRNTYRIGMWYWEVEEFPASFAGAFDHVDEVWAATDFIRDAIQARTKKPVRTITPPLPAPNVDPAITRADLGLPEGFTFLFSFDYLSSAARKNPLGLVEAFRAAFARNSGQTLVIKSINADVRPDEAERLRIAVADEPDIVLMERYLSASERDALMAHADCYISLHRAEGLGLTMAEAMALGKPVIATGYSGNMQFMNDENSLLVPFAMATIAPDAAPYPAGARWAEPDLDAAAQLMQLVRDDPEAARARGERAALDMRERHSAAVAGQQVERRLRAIRAGRTQQRARALGRRVLRIR</sequence>
<name>A0ABY5KYI8_9CELL</name>
<accession>A0ABY5KYI8</accession>
<gene>
    <name evidence="1" type="ORF">NP064_12010</name>
</gene>
<dbReference type="RefSeq" id="WP_256813598.1">
    <property type="nucleotide sequence ID" value="NZ_CP101988.1"/>
</dbReference>
<reference evidence="1 2" key="1">
    <citation type="submission" date="2022-07" db="EMBL/GenBank/DDBJ databases">
        <title>Novel species in genus cellulomonas.</title>
        <authorList>
            <person name="Ye L."/>
        </authorList>
    </citation>
    <scope>NUCLEOTIDE SEQUENCE [LARGE SCALE GENOMIC DNA]</scope>
    <source>
        <strain evidence="2">zg-Y338</strain>
    </source>
</reference>
<dbReference type="SUPFAM" id="SSF53756">
    <property type="entry name" value="UDP-Glycosyltransferase/glycogen phosphorylase"/>
    <property type="match status" value="1"/>
</dbReference>
<keyword evidence="2" id="KW-1185">Reference proteome</keyword>
<dbReference type="Pfam" id="PF13692">
    <property type="entry name" value="Glyco_trans_1_4"/>
    <property type="match status" value="1"/>
</dbReference>
<dbReference type="Gene3D" id="3.40.50.2000">
    <property type="entry name" value="Glycogen Phosphorylase B"/>
    <property type="match status" value="1"/>
</dbReference>
<dbReference type="PANTHER" id="PTHR46656">
    <property type="entry name" value="PUTATIVE-RELATED"/>
    <property type="match status" value="1"/>
</dbReference>